<gene>
    <name evidence="1" type="ORF">C1280_11405</name>
</gene>
<proteinExistence type="predicted"/>
<name>A0A2Z3H1W3_9BACT</name>
<reference evidence="1 2" key="1">
    <citation type="submission" date="2018-01" db="EMBL/GenBank/DDBJ databases">
        <title>G. obscuriglobus.</title>
        <authorList>
            <person name="Franke J."/>
            <person name="Blomberg W."/>
            <person name="Selmecki A."/>
        </authorList>
    </citation>
    <scope>NUCLEOTIDE SEQUENCE [LARGE SCALE GENOMIC DNA]</scope>
    <source>
        <strain evidence="1 2">DSM 5831</strain>
    </source>
</reference>
<evidence type="ECO:0000313" key="2">
    <source>
        <dbReference type="Proteomes" id="UP000245802"/>
    </source>
</evidence>
<dbReference type="EMBL" id="CP025958">
    <property type="protein sequence ID" value="AWM37556.1"/>
    <property type="molecule type" value="Genomic_DNA"/>
</dbReference>
<accession>A0A2Z3H1W3</accession>
<dbReference type="Proteomes" id="UP000245802">
    <property type="component" value="Chromosome"/>
</dbReference>
<keyword evidence="2" id="KW-1185">Reference proteome</keyword>
<organism evidence="1 2">
    <name type="scientific">Gemmata obscuriglobus</name>
    <dbReference type="NCBI Taxonomy" id="114"/>
    <lineage>
        <taxon>Bacteria</taxon>
        <taxon>Pseudomonadati</taxon>
        <taxon>Planctomycetota</taxon>
        <taxon>Planctomycetia</taxon>
        <taxon>Gemmatales</taxon>
        <taxon>Gemmataceae</taxon>
        <taxon>Gemmata</taxon>
    </lineage>
</organism>
<protein>
    <submittedName>
        <fullName evidence="1">Uncharacterized protein</fullName>
    </submittedName>
</protein>
<evidence type="ECO:0000313" key="1">
    <source>
        <dbReference type="EMBL" id="AWM37556.1"/>
    </source>
</evidence>
<dbReference type="AlphaFoldDB" id="A0A2Z3H1W3"/>
<sequence length="127" mass="14185">MGDGKNRTAGRRAKFVFSYREHDVPEVWSDEVDGLHDAFASDSGVWGWQEQELPEGDLADSCDPGVRSIDDLVTVAREYFVAQGQQPEWLVRIPFDKLAVLMDRGGWSFLGGVFGEFVGNNSDTEIE</sequence>
<dbReference type="RefSeq" id="WP_010051517.1">
    <property type="nucleotide sequence ID" value="NZ_CP025958.1"/>
</dbReference>
<dbReference type="KEGG" id="gog:C1280_11405"/>